<evidence type="ECO:0000313" key="2">
    <source>
        <dbReference type="EMBL" id="KAK0740905.1"/>
    </source>
</evidence>
<gene>
    <name evidence="2" type="ORF">B0T18DRAFT_219637</name>
</gene>
<keyword evidence="3" id="KW-1185">Reference proteome</keyword>
<comment type="caution">
    <text evidence="2">The sequence shown here is derived from an EMBL/GenBank/DDBJ whole genome shotgun (WGS) entry which is preliminary data.</text>
</comment>
<feature type="compositionally biased region" description="Basic and acidic residues" evidence="1">
    <location>
        <begin position="159"/>
        <end position="169"/>
    </location>
</feature>
<proteinExistence type="predicted"/>
<evidence type="ECO:0000256" key="1">
    <source>
        <dbReference type="SAM" id="MobiDB-lite"/>
    </source>
</evidence>
<protein>
    <submittedName>
        <fullName evidence="2">Uncharacterized protein</fullName>
    </submittedName>
</protein>
<dbReference type="AlphaFoldDB" id="A0AA40EK88"/>
<feature type="compositionally biased region" description="Pro residues" evidence="1">
    <location>
        <begin position="144"/>
        <end position="154"/>
    </location>
</feature>
<organism evidence="2 3">
    <name type="scientific">Schizothecium vesticola</name>
    <dbReference type="NCBI Taxonomy" id="314040"/>
    <lineage>
        <taxon>Eukaryota</taxon>
        <taxon>Fungi</taxon>
        <taxon>Dikarya</taxon>
        <taxon>Ascomycota</taxon>
        <taxon>Pezizomycotina</taxon>
        <taxon>Sordariomycetes</taxon>
        <taxon>Sordariomycetidae</taxon>
        <taxon>Sordariales</taxon>
        <taxon>Schizotheciaceae</taxon>
        <taxon>Schizothecium</taxon>
    </lineage>
</organism>
<accession>A0AA40EK88</accession>
<dbReference type="EMBL" id="JAUKUD010000006">
    <property type="protein sequence ID" value="KAK0740905.1"/>
    <property type="molecule type" value="Genomic_DNA"/>
</dbReference>
<name>A0AA40EK88_9PEZI</name>
<feature type="compositionally biased region" description="Pro residues" evidence="1">
    <location>
        <begin position="30"/>
        <end position="43"/>
    </location>
</feature>
<feature type="region of interest" description="Disordered" evidence="1">
    <location>
        <begin position="138"/>
        <end position="177"/>
    </location>
</feature>
<sequence length="241" mass="26585">MHASPCERRAQSRDKASTHTDLLMSLWPVYHPPAPTPVSPPTLDPFDRSQSPHASPSISTPLTQHPRSSSRPRRGEAPQPPPVSFSRTHDTQQCPLAGRVGAGTVVLDGGTEERDGHLPDRGTVWLALFPLITIGVTHHHDGPQRPPLRFPPPTGGSEKGGEERKENRDMGTGARHQKKDNALEIRCNGGGAQGLRRAVISLRFLVSWDREEARDRNARSRLAHLRDLRQVPRGRACVDDE</sequence>
<feature type="compositionally biased region" description="Polar residues" evidence="1">
    <location>
        <begin position="48"/>
        <end position="69"/>
    </location>
</feature>
<dbReference type="Proteomes" id="UP001172155">
    <property type="component" value="Unassembled WGS sequence"/>
</dbReference>
<evidence type="ECO:0000313" key="3">
    <source>
        <dbReference type="Proteomes" id="UP001172155"/>
    </source>
</evidence>
<feature type="region of interest" description="Disordered" evidence="1">
    <location>
        <begin position="27"/>
        <end position="99"/>
    </location>
</feature>
<reference evidence="2" key="1">
    <citation type="submission" date="2023-06" db="EMBL/GenBank/DDBJ databases">
        <title>Genome-scale phylogeny and comparative genomics of the fungal order Sordariales.</title>
        <authorList>
            <consortium name="Lawrence Berkeley National Laboratory"/>
            <person name="Hensen N."/>
            <person name="Bonometti L."/>
            <person name="Westerberg I."/>
            <person name="Brannstrom I.O."/>
            <person name="Guillou S."/>
            <person name="Cros-Aarteil S."/>
            <person name="Calhoun S."/>
            <person name="Haridas S."/>
            <person name="Kuo A."/>
            <person name="Mondo S."/>
            <person name="Pangilinan J."/>
            <person name="Riley R."/>
            <person name="LaButti K."/>
            <person name="Andreopoulos B."/>
            <person name="Lipzen A."/>
            <person name="Chen C."/>
            <person name="Yanf M."/>
            <person name="Daum C."/>
            <person name="Ng V."/>
            <person name="Clum A."/>
            <person name="Steindorff A."/>
            <person name="Ohm R."/>
            <person name="Martin F."/>
            <person name="Silar P."/>
            <person name="Natvig D."/>
            <person name="Lalanne C."/>
            <person name="Gautier V."/>
            <person name="Ament-velasquez S.L."/>
            <person name="Kruys A."/>
            <person name="Hutchinson M.I."/>
            <person name="Powell A.J."/>
            <person name="Barry K."/>
            <person name="Miller A.N."/>
            <person name="Grigoriev I.V."/>
            <person name="Debuchy R."/>
            <person name="Gladieux P."/>
            <person name="Thoren M.H."/>
            <person name="Johannesson H."/>
        </authorList>
    </citation>
    <scope>NUCLEOTIDE SEQUENCE</scope>
    <source>
        <strain evidence="2">SMH3187-1</strain>
    </source>
</reference>